<organism evidence="1 2">
    <name type="scientific">Hydnum rufescens UP504</name>
    <dbReference type="NCBI Taxonomy" id="1448309"/>
    <lineage>
        <taxon>Eukaryota</taxon>
        <taxon>Fungi</taxon>
        <taxon>Dikarya</taxon>
        <taxon>Basidiomycota</taxon>
        <taxon>Agaricomycotina</taxon>
        <taxon>Agaricomycetes</taxon>
        <taxon>Cantharellales</taxon>
        <taxon>Hydnaceae</taxon>
        <taxon>Hydnum</taxon>
    </lineage>
</organism>
<sequence>MRRRSGQEVSPLQFCSTKQEWGVLFQYICLCTTTSLDLLVQIRTENGESTVQRSAQWIGIGRHREFTRQM</sequence>
<dbReference type="EMBL" id="MU128933">
    <property type="protein sequence ID" value="KAF9517276.1"/>
    <property type="molecule type" value="Genomic_DNA"/>
</dbReference>
<keyword evidence="2" id="KW-1185">Reference proteome</keyword>
<accession>A0A9P6B6P3</accession>
<gene>
    <name evidence="1" type="ORF">BS47DRAFT_552863</name>
</gene>
<dbReference type="Proteomes" id="UP000886523">
    <property type="component" value="Unassembled WGS sequence"/>
</dbReference>
<dbReference type="AlphaFoldDB" id="A0A9P6B6P3"/>
<evidence type="ECO:0000313" key="1">
    <source>
        <dbReference type="EMBL" id="KAF9517276.1"/>
    </source>
</evidence>
<name>A0A9P6B6P3_9AGAM</name>
<proteinExistence type="predicted"/>
<evidence type="ECO:0000313" key="2">
    <source>
        <dbReference type="Proteomes" id="UP000886523"/>
    </source>
</evidence>
<reference evidence="1" key="1">
    <citation type="journal article" date="2020" name="Nat. Commun.">
        <title>Large-scale genome sequencing of mycorrhizal fungi provides insights into the early evolution of symbiotic traits.</title>
        <authorList>
            <person name="Miyauchi S."/>
            <person name="Kiss E."/>
            <person name="Kuo A."/>
            <person name="Drula E."/>
            <person name="Kohler A."/>
            <person name="Sanchez-Garcia M."/>
            <person name="Morin E."/>
            <person name="Andreopoulos B."/>
            <person name="Barry K.W."/>
            <person name="Bonito G."/>
            <person name="Buee M."/>
            <person name="Carver A."/>
            <person name="Chen C."/>
            <person name="Cichocki N."/>
            <person name="Clum A."/>
            <person name="Culley D."/>
            <person name="Crous P.W."/>
            <person name="Fauchery L."/>
            <person name="Girlanda M."/>
            <person name="Hayes R.D."/>
            <person name="Keri Z."/>
            <person name="LaButti K."/>
            <person name="Lipzen A."/>
            <person name="Lombard V."/>
            <person name="Magnuson J."/>
            <person name="Maillard F."/>
            <person name="Murat C."/>
            <person name="Nolan M."/>
            <person name="Ohm R.A."/>
            <person name="Pangilinan J."/>
            <person name="Pereira M.F."/>
            <person name="Perotto S."/>
            <person name="Peter M."/>
            <person name="Pfister S."/>
            <person name="Riley R."/>
            <person name="Sitrit Y."/>
            <person name="Stielow J.B."/>
            <person name="Szollosi G."/>
            <person name="Zifcakova L."/>
            <person name="Stursova M."/>
            <person name="Spatafora J.W."/>
            <person name="Tedersoo L."/>
            <person name="Vaario L.M."/>
            <person name="Yamada A."/>
            <person name="Yan M."/>
            <person name="Wang P."/>
            <person name="Xu J."/>
            <person name="Bruns T."/>
            <person name="Baldrian P."/>
            <person name="Vilgalys R."/>
            <person name="Dunand C."/>
            <person name="Henrissat B."/>
            <person name="Grigoriev I.V."/>
            <person name="Hibbett D."/>
            <person name="Nagy L.G."/>
            <person name="Martin F.M."/>
        </authorList>
    </citation>
    <scope>NUCLEOTIDE SEQUENCE</scope>
    <source>
        <strain evidence="1">UP504</strain>
    </source>
</reference>
<protein>
    <submittedName>
        <fullName evidence="1">Uncharacterized protein</fullName>
    </submittedName>
</protein>
<comment type="caution">
    <text evidence="1">The sequence shown here is derived from an EMBL/GenBank/DDBJ whole genome shotgun (WGS) entry which is preliminary data.</text>
</comment>